<dbReference type="STRING" id="437022.CC99x_00892"/>
<proteinExistence type="inferred from homology"/>
<dbReference type="GO" id="GO:0030313">
    <property type="term" value="C:cell envelope"/>
    <property type="evidence" value="ECO:0007669"/>
    <property type="project" value="UniProtKB-SubCell"/>
</dbReference>
<name>A0A0Q9YTI1_9GAMM</name>
<dbReference type="GO" id="GO:1990195">
    <property type="term" value="C:macrolide transmembrane transporter complex"/>
    <property type="evidence" value="ECO:0007669"/>
    <property type="project" value="InterPro"/>
</dbReference>
<dbReference type="PANTHER" id="PTHR30469:SF33">
    <property type="entry name" value="SLR1207 PROTEIN"/>
    <property type="match status" value="1"/>
</dbReference>
<dbReference type="SUPFAM" id="SSF111369">
    <property type="entry name" value="HlyD-like secretion proteins"/>
    <property type="match status" value="1"/>
</dbReference>
<keyword evidence="3" id="KW-0813">Transport</keyword>
<evidence type="ECO:0000256" key="7">
    <source>
        <dbReference type="ARBA" id="ARBA00023136"/>
    </source>
</evidence>
<keyword evidence="6 8" id="KW-0175">Coiled coil</keyword>
<dbReference type="GO" id="GO:0015562">
    <property type="term" value="F:efflux transmembrane transporter activity"/>
    <property type="evidence" value="ECO:0007669"/>
    <property type="project" value="TreeGrafter"/>
</dbReference>
<comment type="caution">
    <text evidence="13">The sequence shown here is derived from an EMBL/GenBank/DDBJ whole genome shotgun (WGS) entry which is preliminary data.</text>
</comment>
<keyword evidence="4" id="KW-1003">Cell membrane</keyword>
<dbReference type="GO" id="GO:1990961">
    <property type="term" value="P:xenobiotic detoxification by transmembrane export across the plasma membrane"/>
    <property type="evidence" value="ECO:0007669"/>
    <property type="project" value="InterPro"/>
</dbReference>
<dbReference type="InterPro" id="IPR030190">
    <property type="entry name" value="MacA_alpha-hairpin_sf"/>
</dbReference>
<keyword evidence="15" id="KW-1185">Reference proteome</keyword>
<dbReference type="PANTHER" id="PTHR30469">
    <property type="entry name" value="MULTIDRUG RESISTANCE PROTEIN MDTA"/>
    <property type="match status" value="1"/>
</dbReference>
<evidence type="ECO:0000259" key="12">
    <source>
        <dbReference type="Pfam" id="PF25967"/>
    </source>
</evidence>
<feature type="domain" description="Multidrug resistance protein MdtA-like barrel-sandwich hybrid" evidence="10">
    <location>
        <begin position="60"/>
        <end position="214"/>
    </location>
</feature>
<dbReference type="InterPro" id="IPR058627">
    <property type="entry name" value="MdtA-like_C"/>
</dbReference>
<dbReference type="InterPro" id="IPR058626">
    <property type="entry name" value="MdtA-like_b-barrel"/>
</dbReference>
<dbReference type="Gene3D" id="2.40.30.170">
    <property type="match status" value="1"/>
</dbReference>
<evidence type="ECO:0000259" key="9">
    <source>
        <dbReference type="Pfam" id="PF25876"/>
    </source>
</evidence>
<feature type="coiled-coil region" evidence="8">
    <location>
        <begin position="107"/>
        <end position="179"/>
    </location>
</feature>
<dbReference type="GO" id="GO:1990281">
    <property type="term" value="C:efflux pump complex"/>
    <property type="evidence" value="ECO:0007669"/>
    <property type="project" value="TreeGrafter"/>
</dbReference>
<reference evidence="14" key="2">
    <citation type="journal article" date="2016" name="Genome Announc.">
        <title>Draft Genome Sequences of Two Novel Amoeba-Resistant Intranuclear Bacteria, 'Candidatus Berkiella cookevillensis' and 'Candidatus Berkiella aquae'.</title>
        <authorList>
            <person name="Mehari Y.T."/>
            <person name="Arivett B.A."/>
            <person name="Farone A.L."/>
            <person name="Gunderson J.H."/>
            <person name="Farone M.B."/>
        </authorList>
    </citation>
    <scope>NUCLEOTIDE SEQUENCE</scope>
    <source>
        <strain evidence="14">CC99</strain>
    </source>
</reference>
<dbReference type="EMBL" id="LKHV02000001">
    <property type="protein sequence ID" value="MCS5708977.1"/>
    <property type="molecule type" value="Genomic_DNA"/>
</dbReference>
<dbReference type="AlphaFoldDB" id="A0A0Q9YTI1"/>
<evidence type="ECO:0000259" key="10">
    <source>
        <dbReference type="Pfam" id="PF25917"/>
    </source>
</evidence>
<dbReference type="PATRIC" id="fig|1590042.3.peg.911"/>
<evidence type="ECO:0000256" key="2">
    <source>
        <dbReference type="ARBA" id="ARBA00009477"/>
    </source>
</evidence>
<dbReference type="OrthoDB" id="9811754at2"/>
<evidence type="ECO:0000313" key="14">
    <source>
        <dbReference type="EMBL" id="MCS5708977.1"/>
    </source>
</evidence>
<keyword evidence="5" id="KW-0997">Cell inner membrane</keyword>
<protein>
    <submittedName>
        <fullName evidence="14">Efflux RND transporter periplasmic adaptor subunit</fullName>
    </submittedName>
    <submittedName>
        <fullName evidence="13">Macrolide export protein MacA</fullName>
    </submittedName>
</protein>
<evidence type="ECO:0000313" key="15">
    <source>
        <dbReference type="Proteomes" id="UP000051494"/>
    </source>
</evidence>
<keyword evidence="7" id="KW-0472">Membrane</keyword>
<evidence type="ECO:0000256" key="3">
    <source>
        <dbReference type="ARBA" id="ARBA00022448"/>
    </source>
</evidence>
<sequence length="388" mass="42988">MRKYLLWMLAALLLVGILWGGLKFYKRDKSQSTENTMAEVQLGSIERIVTAQGKLEPKEYVDVGAQVSGLVKKLHVELGDVVKQKDLIAEIDPDVYASQVKGSEARLKTLQAQKAEQLSLVKQANQKLTRNQNLIKEKAVSVEILEDAETTLEVANAQLLSLKAQIEEAQSTLDGNRANLSYTKIYAPMDGTVVSQSVKEGQTINANQTAPVIVQIANLDIMTVKAQVAEADITKLKVGMPMYFMTLGSMDRRWQGTIRQILPSPETVNDVVLYNVLVDIENKDHQLMTGMTTQMFFIVAKKENIPIIPTSALFKRMPELDIEQGQAYQVKVKNKKGIELRTVIISLSDRSTAAVERGLNKGETVLLMESLSSSTPNTQGRRAGMARL</sequence>
<dbReference type="Gene3D" id="6.10.140.1990">
    <property type="match status" value="1"/>
</dbReference>
<accession>A0A0Q9YTI1</accession>
<evidence type="ECO:0000256" key="8">
    <source>
        <dbReference type="SAM" id="Coils"/>
    </source>
</evidence>
<comment type="subcellular location">
    <subcellularLocation>
        <location evidence="1">Cell membrane</location>
    </subcellularLocation>
</comment>
<gene>
    <name evidence="13" type="primary">macA_1</name>
    <name evidence="14" type="ORF">CC99x_008690</name>
    <name evidence="13" type="ORF">CC99x_00892</name>
</gene>
<dbReference type="GO" id="GO:0019898">
    <property type="term" value="C:extrinsic component of membrane"/>
    <property type="evidence" value="ECO:0007669"/>
    <property type="project" value="InterPro"/>
</dbReference>
<dbReference type="Proteomes" id="UP000051494">
    <property type="component" value="Unassembled WGS sequence"/>
</dbReference>
<reference evidence="14" key="3">
    <citation type="submission" date="2021-06" db="EMBL/GenBank/DDBJ databases">
        <title>Genomic Description and Analysis of Intracellular Bacteria, Candidatus Berkiella cookevillensis and Candidatus Berkiella aquae.</title>
        <authorList>
            <person name="Kidane D.T."/>
            <person name="Mehari Y.T."/>
            <person name="Rice F.C."/>
            <person name="Arivett B.A."/>
            <person name="Farone A.L."/>
            <person name="Berk S.G."/>
            <person name="Farone M.B."/>
        </authorList>
    </citation>
    <scope>NUCLEOTIDE SEQUENCE</scope>
    <source>
        <strain evidence="14">CC99</strain>
    </source>
</reference>
<dbReference type="InterPro" id="IPR058625">
    <property type="entry name" value="MdtA-like_BSH"/>
</dbReference>
<evidence type="ECO:0000256" key="1">
    <source>
        <dbReference type="ARBA" id="ARBA00004236"/>
    </source>
</evidence>
<evidence type="ECO:0000256" key="4">
    <source>
        <dbReference type="ARBA" id="ARBA00022475"/>
    </source>
</evidence>
<feature type="domain" description="Multidrug resistance protein MdtA-like alpha-helical hairpin" evidence="9">
    <location>
        <begin position="107"/>
        <end position="183"/>
    </location>
</feature>
<organism evidence="13">
    <name type="scientific">Candidatus Berkiella cookevillensis</name>
    <dbReference type="NCBI Taxonomy" id="437022"/>
    <lineage>
        <taxon>Bacteria</taxon>
        <taxon>Pseudomonadati</taxon>
        <taxon>Pseudomonadota</taxon>
        <taxon>Gammaproteobacteria</taxon>
        <taxon>Candidatus Berkiellales</taxon>
        <taxon>Candidatus Berkiellaceae</taxon>
        <taxon>Candidatus Berkiella</taxon>
    </lineage>
</organism>
<dbReference type="EMBL" id="LKHV01000003">
    <property type="protein sequence ID" value="KRG19363.1"/>
    <property type="molecule type" value="Genomic_DNA"/>
</dbReference>
<dbReference type="InterPro" id="IPR006143">
    <property type="entry name" value="RND_pump_MFP"/>
</dbReference>
<dbReference type="Pfam" id="PF25967">
    <property type="entry name" value="RND-MFP_C"/>
    <property type="match status" value="1"/>
</dbReference>
<evidence type="ECO:0000256" key="5">
    <source>
        <dbReference type="ARBA" id="ARBA00022519"/>
    </source>
</evidence>
<feature type="domain" description="Multidrug resistance protein MdtA-like C-terminal permuted SH3" evidence="12">
    <location>
        <begin position="323"/>
        <end position="366"/>
    </location>
</feature>
<feature type="domain" description="Multidrug resistance protein MdtA-like beta-barrel" evidence="11">
    <location>
        <begin position="222"/>
        <end position="295"/>
    </location>
</feature>
<reference evidence="13" key="1">
    <citation type="submission" date="2015-09" db="EMBL/GenBank/DDBJ databases">
        <title>Draft Genome Sequences of Two Novel Amoeba-resistant Intranuclear Bacteria, Candidatus Berkiella cookevillensis and Candidatus Berkiella aquae.</title>
        <authorList>
            <person name="Mehari Y.T."/>
            <person name="Arivett B.A."/>
            <person name="Farone A.L."/>
            <person name="Gunderson J.H."/>
            <person name="Farone M.B."/>
        </authorList>
    </citation>
    <scope>NUCLEOTIDE SEQUENCE [LARGE SCALE GENOMIC DNA]</scope>
    <source>
        <strain evidence="13">CC99</strain>
    </source>
</reference>
<evidence type="ECO:0000259" key="11">
    <source>
        <dbReference type="Pfam" id="PF25944"/>
    </source>
</evidence>
<evidence type="ECO:0000256" key="6">
    <source>
        <dbReference type="ARBA" id="ARBA00023054"/>
    </source>
</evidence>
<comment type="similarity">
    <text evidence="2">Belongs to the membrane fusion protein (MFP) (TC 8.A.1) family.</text>
</comment>
<dbReference type="Pfam" id="PF25917">
    <property type="entry name" value="BSH_RND"/>
    <property type="match status" value="1"/>
</dbReference>
<dbReference type="Gene3D" id="2.40.50.100">
    <property type="match status" value="1"/>
</dbReference>
<evidence type="ECO:0000313" key="13">
    <source>
        <dbReference type="EMBL" id="KRG19363.1"/>
    </source>
</evidence>
<dbReference type="Pfam" id="PF25944">
    <property type="entry name" value="Beta-barrel_RND"/>
    <property type="match status" value="1"/>
</dbReference>
<dbReference type="RefSeq" id="WP_077065358.1">
    <property type="nucleotide sequence ID" value="NZ_LKHV02000001.1"/>
</dbReference>
<dbReference type="NCBIfam" id="TIGR01730">
    <property type="entry name" value="RND_mfp"/>
    <property type="match status" value="1"/>
</dbReference>
<dbReference type="InterPro" id="IPR058624">
    <property type="entry name" value="MdtA-like_HH"/>
</dbReference>
<dbReference type="Pfam" id="PF25876">
    <property type="entry name" value="HH_MFP_RND"/>
    <property type="match status" value="1"/>
</dbReference>